<dbReference type="Pfam" id="PF00002">
    <property type="entry name" value="7tm_2"/>
    <property type="match status" value="1"/>
</dbReference>
<feature type="domain" description="G-protein coupled receptors family 2 profile 2" evidence="13">
    <location>
        <begin position="5850"/>
        <end position="6101"/>
    </location>
</feature>
<dbReference type="Proteomes" id="UP001318040">
    <property type="component" value="Chromosome 13"/>
</dbReference>
<dbReference type="GO" id="GO:0007605">
    <property type="term" value="P:sensory perception of sound"/>
    <property type="evidence" value="ECO:0007669"/>
    <property type="project" value="TreeGrafter"/>
</dbReference>
<evidence type="ECO:0000256" key="4">
    <source>
        <dbReference type="ARBA" id="ARBA00022729"/>
    </source>
</evidence>
<dbReference type="InterPro" id="IPR000203">
    <property type="entry name" value="GPS"/>
</dbReference>
<dbReference type="InterPro" id="IPR003644">
    <property type="entry name" value="Calx_beta"/>
</dbReference>
<feature type="chain" id="PRO_5044709298" evidence="11">
    <location>
        <begin position="30"/>
        <end position="6251"/>
    </location>
</feature>
<keyword evidence="15 16" id="KW-0675">Receptor</keyword>
<keyword evidence="9" id="KW-1015">Disulfide bond</keyword>
<evidence type="ECO:0000256" key="1">
    <source>
        <dbReference type="ARBA" id="ARBA00004141"/>
    </source>
</evidence>
<keyword evidence="6" id="KW-0106">Calcium</keyword>
<dbReference type="InterPro" id="IPR017981">
    <property type="entry name" value="GPCR_2-like_7TM"/>
</dbReference>
<dbReference type="InterPro" id="IPR013320">
    <property type="entry name" value="ConA-like_dom_sf"/>
</dbReference>
<dbReference type="Pfam" id="PF03160">
    <property type="entry name" value="Calx-beta"/>
    <property type="match status" value="33"/>
</dbReference>
<keyword evidence="8 10" id="KW-0472">Membrane</keyword>
<dbReference type="GO" id="GO:0007601">
    <property type="term" value="P:visual perception"/>
    <property type="evidence" value="ECO:0007669"/>
    <property type="project" value="TreeGrafter"/>
</dbReference>
<evidence type="ECO:0000256" key="5">
    <source>
        <dbReference type="ARBA" id="ARBA00022737"/>
    </source>
</evidence>
<dbReference type="GO" id="GO:0005737">
    <property type="term" value="C:cytoplasm"/>
    <property type="evidence" value="ECO:0007669"/>
    <property type="project" value="TreeGrafter"/>
</dbReference>
<dbReference type="GO" id="GO:0007166">
    <property type="term" value="P:cell surface receptor signaling pathway"/>
    <property type="evidence" value="ECO:0007669"/>
    <property type="project" value="InterPro"/>
</dbReference>
<dbReference type="Gene3D" id="2.60.220.50">
    <property type="match status" value="1"/>
</dbReference>
<comment type="subcellular location">
    <subcellularLocation>
        <location evidence="2">Cell projection</location>
        <location evidence="2">Stereocilium</location>
    </subcellularLocation>
    <subcellularLocation>
        <location evidence="1">Membrane</location>
        <topology evidence="1">Multi-pass membrane protein</topology>
    </subcellularLocation>
</comment>
<dbReference type="PANTHER" id="PTHR46682:SF1">
    <property type="entry name" value="ADHESION G-PROTEIN COUPLED RECEPTOR V1"/>
    <property type="match status" value="1"/>
</dbReference>
<dbReference type="RefSeq" id="XP_032809134.1">
    <property type="nucleotide sequence ID" value="XM_032953243.1"/>
</dbReference>
<dbReference type="SUPFAM" id="SSF141072">
    <property type="entry name" value="CalX-like"/>
    <property type="match status" value="36"/>
</dbReference>
<evidence type="ECO:0000259" key="13">
    <source>
        <dbReference type="PROSITE" id="PS50261"/>
    </source>
</evidence>
<feature type="transmembrane region" description="Helical" evidence="10">
    <location>
        <begin position="6079"/>
        <end position="6100"/>
    </location>
</feature>
<evidence type="ECO:0000256" key="10">
    <source>
        <dbReference type="SAM" id="Phobius"/>
    </source>
</evidence>
<keyword evidence="5" id="KW-0677">Repeat</keyword>
<keyword evidence="14" id="KW-1185">Reference proteome</keyword>
<feature type="transmembrane region" description="Helical" evidence="10">
    <location>
        <begin position="5916"/>
        <end position="5935"/>
    </location>
</feature>
<dbReference type="GO" id="GO:0032420">
    <property type="term" value="C:stereocilium"/>
    <property type="evidence" value="ECO:0007669"/>
    <property type="project" value="UniProtKB-SubCell"/>
</dbReference>
<dbReference type="InterPro" id="IPR000832">
    <property type="entry name" value="GPCR_2_secretin-like"/>
</dbReference>
<feature type="transmembrane region" description="Helical" evidence="10">
    <location>
        <begin position="5955"/>
        <end position="5983"/>
    </location>
</feature>
<evidence type="ECO:0000256" key="3">
    <source>
        <dbReference type="ARBA" id="ARBA00022692"/>
    </source>
</evidence>
<evidence type="ECO:0000313" key="14">
    <source>
        <dbReference type="Proteomes" id="UP001318040"/>
    </source>
</evidence>
<dbReference type="CTD" id="84059"/>
<sequence length="6251" mass="678423">MESEQNKCMFTVLCSSLLWLILSATQTSGAAEIKLVTQPHFVVTESDGSIVKLTIEKTGSAVQDFAAYILLQGENTWDFFTPSVVASFPALGNLSKAVVLGVSDDDIPEADETFTFYLAAQGDAADVTVGNPKSVTVTILSNDNAFGVVAFNTSSPITFGETRGRNQSLGLVLKREKGTFGTVSVMFTVGNETNNAEGDVYPTKGKITFLPGQSTVVYNIYILDDQIPEIEEEFDIRLVACDGGASVDETKNVVRLIISKNDSPVRFSLSEISVLESVGEISVSVIRGTDEVGAFAGLDDGIVTINYQIISDGSSAAILDVDFLDLQANRTVTFAPGAKEAKLYFLIVDDTTPEIKETFSVVLQEDRIEGDAVLTEPHVLHVTIEANDKPYGVLSINNSLITQPLLINEDTTPRMEVIFVVRTGGTYGAVSVGWRITRGGEDPSPVTADLSPTSGVLQFADGERAVAVSLQVVQDVEAEEAEKFIFEMINGTAQGGAELTDPFQVAFFLRDSDDVYGVVELQPAYEHSIEGSAEGRRLTLGLTRQGGTRGAVRVSYTLRYLPPGVLEPSMGRRDVFNATDGGGGGDGFSGGALMPSESSAVNFTALIRSDAFLQSGAHLYIKLEKAELADMVPLVPPLSPRIGNYRSVFLPIPLHVANEEIGLNTNQTLFVSEPEDGAPVQITIPLQREGSDEHAAVFWSLTPVGPNQQYVSLSDIGPLEGSVTFTSGQGTSAINLTIWPDDMPEMDEIVRLTLNRVETERFLVYYGAEPDNQILKSGFTSREIVILQNDDPGGTFEISPFTQGHVFVKESPSSMVAVRVVRHGGSLLPCLLRYHVVPEGSLQFMGSNGILDFSPGDTEKELSLVPQADGIPELDETYLLQLSSLNGSACKVGDKDSLNITVLKNDDPHGVFVIRSSHLQQRVLESKGLNNHTAQFSVERHRGRFGAASVSWVVTPGGTRDVSPVKGTLLFGDQEAEQNITVQSLPDEIPEDNENFTITLSDTTGGASIGSPAAAILTIGSNDGPIYFKEPAVLRVSEGSVAVIAVRRDGARESAATVRFRTQPGLASAEDGDFVPVVEGLDVLHFAQGQTEASIYISTVDDELPEVEESFCVVLFDPTGDVVLHGSSTATLIIEANDDPNGLFSFNEPHEINIEEGSTAILSIVRERGLFGLVAVSWQLFNGNATPLAGEEFKDSRGTVVFLAGQRDHSVVITANVDNVPEFDETYTLKLTSVSSGFPGPGGHLARSGILINVTIPENDDPRGIFSIASESHYQEISEDLLSPDDVTNVASFTVMRRQGLHGDVRVAWEVLSKSAAETIPTSKDLILLATFPSEVQLRPEARRPHTGTDALYFSGDDYAFGIVPLSHQPVITNASFTISVWLIPDPNTKGYIVAKHFNSSLFYYSLKITTGMDASSIEFSYWHGDITQNETAVFNKQVEDGEWHHLVVGFEAGACNFYLDGTLKRGGSSNLANGAATDGPGVLVVGAAIGGYEPYTGLMQDLRIYGRKLSPSEIHEVHSLPAKYDLSPVSGYLEYWEGEGNKSFIVEALNDNHAEGEEVYTLRLFDVRGGARVAPVGSEAEIVIEKSDFANGLFGFAGPCIPEVCSEGSKLSCIVERTRGDLDFVQVNFTVTQTDSQRTDAENDFDVHEGAITFKPMQTFMEMTLEVLDDDRPELMEHFEVALVAALSADGKAGRSPSSGASVDRSKDRALVAIQASDHPHGLLQFSLGSAPSDHDPVIKPVKSAPVVTVQEEVGRVQLLVVRTQGSLGDIVAGYRTVPLTATSPRDFQMTSGSLHFREGERYKNISVEVRDNSIPELPKSFLVQLLTHTTGDTEDLLDLAASGSGDGDSDSSLFVFNNSYSWADLDSGSSIEVIIDASDNAYGVFNFAPESLSVFGNENAEQSLVTLHITRSCGNLGTVTIYWKVDTDFDHDLVTQTGKVEFDVGQMVGNVSLQIADDAFAEMEETFTITLANVSAGRLGTDATSTLTVFPNDDPYGIFIFAKNSHSAIVQEELGNATLTIVRTQGLTGEVLVTFSTVEDDEYLSQMLPHTFLANEQRDYLATVGSVIFKENQSEAFLSVPIVNDDEPERAETLLVRLLNVSLLKGDVKVVDPPRLGPLADTVARIVIAANDDANGVLQLSAAKVLVSEDSSSSFINVTRTGGLFGDITVKFKTIPFTARIGEDFTVGSSDVLFHEGETYKAVPVYIISDISPELEETFTIQLIDEITGGARLGAVSSATVTIEPSDDPFGYFVLRDVLALVEEPVLGTRPVSLAVLRAGGSVGSVSLAWRATLGGVEASEDLLRSSGAILFPPGDTERAIRIDVLADDVPELQEVFLVELLNASNRGVVGMPALAQVIVAANDNPHGTVEFLWPEYVVHEPQSDKDTVNITLHRIGGLFGKLRIYVRTYEIGILELAQDSGATVMDFFEEAVNGSATARNAVPLPLHVNNGTEVLQFCAASCLRELACLAFQYRATPSAAECFWMPTLSETFNDSTGFVIRSKKTDTSEVLMRKRALSGSDYEGLTWSSFAMPPGVEFVHIPIVLFGDDVPEMDEAFGLSISGVELADASADDTILPNVGRDSSCRVIIRQNDDPHGAFVLRSTGPQAGQDAREIFVEESPQSFVQIAVKREGGSIGDVNVTWAVEGGTALRNVDFFADDDMLLFQEGETEKIIELRVVDDHFGEVNETVLLALTAVHGGGRIKPGEGAATVVILANDNVAGMVGFHVASRAFIGDEGDVLLLRVERSAPAAGAVMVDWSMTGKSIWRNFLPYNGTIHFAEGALGVNFSVKLLEDGVPEEEEVYGVLLSNVRTLGMWWGGAAALDEQASEAVLTVSASNEPHGVIGFAPQSRYVSTAEGNTTITLFLVREFGSEGAVNVTYQTSRGSIKPLKPGEMALADPKQDYLHTAGFFILEEGQTSTSIRVTVLEDEIPEVSEVFLVNLTSVELLVSTAAGPPRLEPEIIRYKLKDIFGLVAQVVIEANDGAGGIISWKTNSIVVEEDVGKLTVVLQRGPVAYGRAYLLCYPQSLDAELGLDYIFTAGTLFFEHEEDIKVLEIDIVNDTIPEGIERFQLIITNPSPGVEIGPLNTATVTILANDDAHGILAFDSDEPVVLSEPVLFSVADGVARMLIVREPELGVFGRVSVRFRVTQSNSSGPVLDLTPSEGVVVLEDRVRSKPLEISAVIDDEPEMDEIFLVTLSSPTGGAVLGNKTQMTIRILRNGSPYGLLNIFASHTRSASVSVREGDVTVYMHVTRSQGLLGRVSVEWETQPGTAQGQRGDSNALATLQMFPEAAGWCSFIHDGSVYGVLLQSVRVRNASDLNGTELSTIYRWQGVFVPQQHFPTDGASTCVTLSVNSTPHVLISSDNGGSNLYAFLPDGGIQLLQEFPGERFKSVKHFIYEHNNYLICLDIFNETDVITQVYVWNGTGFASYQSLSTPWAGDMAMFHLQGISNLLVLRAQDPGENVWRSRLYAWRESRLQSPLDLAAGGTGILHVCSMKNETLLFVLNKSSSTELGSMTLDIYRWNLEMSSTVHQQTLLIESLKRINTFTASGGNVYLILPGSRGSSLFEWRTDTGLFEKALNLPAANDIFPLTVTSLNENRTLLALAAEGYFAIYELSSIHHPSDFIPVSSKLVFEPMESNMTIAVTILEDDIPEDDEEFKIILKHPDGGAEVGPYSQATITIRSNDDVHGVFGFSKESLYTELEELPVDQMVSFIVERQLGTLGQVSVHWIAIGDVNDITPNSGVVLFLSGQNISVLSLTVFEDAIPELTESISIQLSSVTVSGRDGQTRARIDASSGNALLNILANDSPFGIFGWHPESWFVTVEEPSENVSHVELKVSREGGSYGDVAVHYLTTVAGSQPMVHRASENMDFTATVASIILRENTTEAIVQIEILPDAVPELRETFYVNISAVELLGNVSGDSRPTVRRLGAELAGITVEENDEPHGFIQFNVTREISGVVLGHELPPPDNVLRLPVIRVAGHFGDVGLHWEARVGTASREDFTPASGTVAFTDGQAVGVIEVSIIDDYMFEHMETFSIHLILVTGGAKLGGDIIATINIPSNDSPFGLFAFEQTILHVQESRTFDDPDGLLEAAITRVHGTTGTIQVTWQLEMAARDDLIPLSGIVTFRDGDSRKTISLRTLPDSVLEGEETYTVQLVSAATNGEISATGGRAAIVISADPDAAGVISVASVSRQVFIGEPHGTCNGTAVVNLERGPGIFGEVSVTWRMAPEDGSAFAETSGTVLFENEQSAATIFLKALDDDIPELQQTFQLKLVMANGGARVNSQADSAEIFLAGSDYPHGKFHFSQDLIHMSEAAPLANASVVRDGGSLGYVRLLYLTVPGTATEGRDYERLHGDLVFEEGERLKLLGLKILNDEISEGPEDFYLNITQVQLISDGERYSAEREHGSGAEEPPALGVPFSLRVLIEKDDGAEGVIEFDSASGMSVAEEDGVLLVPLARHKGTYGSVMVLYVSRGVTAQPGGEDYLLPDGAALFMDGQNVSFINVSITDDDEREFEETFEIQLVSTTGGAVLGSRLIATITIAKSDAPNGLIGFLGGTRLIVPNPNVTHQLVLPIRRSAGLIGEQQVHWNILGPNGEQALPEENQDLLPPVQGLVVFDDGEGGEKYLRLQVLPHVGAEVTETFFIRLHRVVGGADRQPESWEVSLTILKHGDPNGVVQFTDQYLMHKTIVEPTVKEGPLALTFPITRSKGTMGDIKVYWEVQSDAGVEEDFETSHGVVTIPDMERDAAIILWLLPDDVAELDETFRVSITRVEGGAEIEPGRNSTLLTVPANGDPHGIFALLPNWQAVVSSQNVTRAIKLNMSRLAGAHDDVVVSYHVRASTGQDIGFGSITIQDGAFYGLAFIPILIEEFLPVGFTFVATLTNVRLASGTSPRPPRVHSDQNSVIITVTAEAANAMVGFDKTVLRVSNVSSGECEAVVSRYGKFGDVTVRWSSGFPKGSSANAFSAGIIIPPAGLIHFAHGQQHHSVDLLLMPRSKQLESFAVHITEVYSSVNGGAKIRQNQSFAKIEPFGVFQFDQAMQPLRIQEANGYAVLKIQRLYGYEGNGTRLTYQTISGSATPNLDFVPVLEAEVIFQRGQIEALIEMSVLDDDIPEPDEVFFVNLTGLSAWPEPDDPEHSPRLNPDGSSEAITIVANDDPHGVLGLSPREMLVVEDKVHIVKLIVRRVRGLFGTVGVTVRAAGSRFVPSLLASVELQHALANNTLPLATEGEDFESLDANVSLHEGVPEALVTLTILDDDVTEGKEAFFVYLTDPIGGASIATNDSGLRGYAKVIILGNDLQNGMLGFSPHFLLGVVLDEDSEESRSAELIIIRQKERVFDDVRVAWRATFDKDTVQLHREGVSLEKELEAVTGETVCQAGHFSCPIRVGLRPDKVPEIQAWFLLEIYWVGEGAAINSTSRFANVTVESSDHPHGLVLFAVGSRLMVTHQKSSVVTLRVVREYGISTPVAVHYRILELRRAEMEIGGVMIYPAIANQDFVPSEGHLEFQPGQREVSLDITLTPESASPNPVPKRFQVLLSSPTGGVGLDEQYNLANVTVVTDADTQFYWSLLDPLQQPVEEATIKRILQTLESKVGREQEASPEQLSACLQVLHQIISEGEKRALNESINKVIYNILCHLVDPSRLDTRGYTLLGEVTERFAFSLLTGIQCDSAPIRGKTMLDSCGRLMVLSARWYPQQINGHHFVGRAADSLALPERLLPVTGPSLQECYDVLFVEYRSQQWYQPKDQPSVMAGTVLSVGVKGIPSRPLTQEGEVTYRIHATDRRVVPHKSACLLWNPADEGWLADSKYCRVVEDSFNFVECACSHMSTYAVYGKTDNLTSYNLAVYISCIICMTGLALALLAHLLCSRLSMFAAKLLMHMLFACFATQVVFLIAAYVSGQVSDESCFAVGLIVHYFFLAQFTWILVQSINLWQVLVLNDEHTDRRFPLFVILGWGLPVALLVLLLIVLLAALGWESRNIYGAIHGDLCFVREQYVALVSAVLGPLVCLLASTVTLLHAYQLAEQWRSYDDVFRGKPNSSEVPLILYLFVLITLSWLWGGLHLAYRRLWMLILFVICNSLQGLYTLVVYAVLRNQLCWPVKTSYNLNASREASGRATHPLPGSTYPEDIGDINKSTQNLITALEETQVDWPGRSVRQASRAQILPEESPQRGLRYDPTYAYVNNGLLPDEDSQDFDDLIFALKAGAGLSVSEDGSYRDSQDGGSIRNSQIVELKRIPIADTHL</sequence>
<dbReference type="Gene3D" id="1.20.1070.10">
    <property type="entry name" value="Rhodopsin 7-helix transmembrane proteins"/>
    <property type="match status" value="1"/>
</dbReference>
<evidence type="ECO:0000313" key="17">
    <source>
        <dbReference type="RefSeq" id="XP_032809134.1"/>
    </source>
</evidence>
<evidence type="ECO:0000256" key="8">
    <source>
        <dbReference type="ARBA" id="ARBA00023136"/>
    </source>
</evidence>
<dbReference type="KEGG" id="pmrn:116941906"/>
<dbReference type="SUPFAM" id="SSF82171">
    <property type="entry name" value="DPP6 N-terminal domain-like"/>
    <property type="match status" value="1"/>
</dbReference>
<dbReference type="PROSITE" id="PS50261">
    <property type="entry name" value="G_PROTEIN_RECEP_F2_4"/>
    <property type="match status" value="1"/>
</dbReference>
<dbReference type="SUPFAM" id="SSF49899">
    <property type="entry name" value="Concanavalin A-like lectins/glucanases"/>
    <property type="match status" value="1"/>
</dbReference>
<protein>
    <submittedName>
        <fullName evidence="15 16">Adhesion G-protein coupled receptor V1 isoform X1</fullName>
    </submittedName>
</protein>
<feature type="transmembrane region" description="Helical" evidence="10">
    <location>
        <begin position="6052"/>
        <end position="6073"/>
    </location>
</feature>
<feature type="signal peptide" evidence="11">
    <location>
        <begin position="1"/>
        <end position="29"/>
    </location>
</feature>
<dbReference type="PANTHER" id="PTHR46682">
    <property type="entry name" value="ADHESION G-PROTEIN COUPLED RECEPTOR V1"/>
    <property type="match status" value="1"/>
</dbReference>
<feature type="domain" description="GAIN-B" evidence="12">
    <location>
        <begin position="5694"/>
        <end position="5848"/>
    </location>
</feature>
<dbReference type="GO" id="GO:0001965">
    <property type="term" value="F:G-protein alpha-subunit binding"/>
    <property type="evidence" value="ECO:0007669"/>
    <property type="project" value="TreeGrafter"/>
</dbReference>
<dbReference type="PROSITE" id="PS50912">
    <property type="entry name" value="EAR"/>
    <property type="match status" value="1"/>
</dbReference>
<gene>
    <name evidence="15 16 17" type="primary">ADGRV1</name>
</gene>
<keyword evidence="7 10" id="KW-1133">Transmembrane helix</keyword>
<dbReference type="InterPro" id="IPR026919">
    <property type="entry name" value="ADGRV1"/>
</dbReference>
<dbReference type="InterPro" id="IPR038081">
    <property type="entry name" value="CalX-like_sf"/>
</dbReference>
<dbReference type="FunFam" id="2.60.40.2030:FF:000023">
    <property type="entry name" value="Adhesion G protein-coupled receptor V1"/>
    <property type="match status" value="1"/>
</dbReference>
<dbReference type="Pfam" id="PF13385">
    <property type="entry name" value="Laminin_G_3"/>
    <property type="match status" value="1"/>
</dbReference>
<evidence type="ECO:0000313" key="15">
    <source>
        <dbReference type="RefSeq" id="XP_032809132.1"/>
    </source>
</evidence>
<dbReference type="RefSeq" id="XP_032809133.1">
    <property type="nucleotide sequence ID" value="XM_032953242.1"/>
</dbReference>
<evidence type="ECO:0000313" key="16">
    <source>
        <dbReference type="RefSeq" id="XP_032809133.1"/>
    </source>
</evidence>
<feature type="transmembrane region" description="Helical" evidence="10">
    <location>
        <begin position="6003"/>
        <end position="6031"/>
    </location>
</feature>
<dbReference type="RefSeq" id="XP_032809132.1">
    <property type="nucleotide sequence ID" value="XM_032953241.1"/>
</dbReference>
<keyword evidence="4 11" id="KW-0732">Signal</keyword>
<reference evidence="15 16" key="1">
    <citation type="submission" date="2025-04" db="UniProtKB">
        <authorList>
            <consortium name="RefSeq"/>
        </authorList>
    </citation>
    <scope>IDENTIFICATION</scope>
    <source>
        <tissue evidence="15 16">Sperm</tissue>
    </source>
</reference>
<organism evidence="14 15">
    <name type="scientific">Petromyzon marinus</name>
    <name type="common">Sea lamprey</name>
    <dbReference type="NCBI Taxonomy" id="7757"/>
    <lineage>
        <taxon>Eukaryota</taxon>
        <taxon>Metazoa</taxon>
        <taxon>Chordata</taxon>
        <taxon>Craniata</taxon>
        <taxon>Vertebrata</taxon>
        <taxon>Cyclostomata</taxon>
        <taxon>Hyperoartia</taxon>
        <taxon>Petromyzontiformes</taxon>
        <taxon>Petromyzontidae</taxon>
        <taxon>Petromyzon</taxon>
    </lineage>
</organism>
<dbReference type="CDD" id="cd13952">
    <property type="entry name" value="7tm_classB"/>
    <property type="match status" value="1"/>
</dbReference>
<dbReference type="SMART" id="SM00303">
    <property type="entry name" value="GPS"/>
    <property type="match status" value="1"/>
</dbReference>
<evidence type="ECO:0000259" key="12">
    <source>
        <dbReference type="PROSITE" id="PS50221"/>
    </source>
</evidence>
<keyword evidence="3 10" id="KW-0812">Transmembrane</keyword>
<evidence type="ECO:0000256" key="2">
    <source>
        <dbReference type="ARBA" id="ARBA00004645"/>
    </source>
</evidence>
<dbReference type="SMART" id="SM00237">
    <property type="entry name" value="Calx_beta"/>
    <property type="match status" value="25"/>
</dbReference>
<dbReference type="GO" id="GO:0004930">
    <property type="term" value="F:G protein-coupled receptor activity"/>
    <property type="evidence" value="ECO:0007669"/>
    <property type="project" value="InterPro"/>
</dbReference>
<accession>A0AAJ7T2X8</accession>
<proteinExistence type="predicted"/>
<dbReference type="FunFam" id="2.60.40.2030:FF:000017">
    <property type="entry name" value="Adhesion G protein-coupled receptor V1"/>
    <property type="match status" value="5"/>
</dbReference>
<dbReference type="Gene3D" id="2.60.120.200">
    <property type="match status" value="1"/>
</dbReference>
<dbReference type="InterPro" id="IPR057244">
    <property type="entry name" value="GAIN_B"/>
</dbReference>
<evidence type="ECO:0000256" key="11">
    <source>
        <dbReference type="SAM" id="SignalP"/>
    </source>
</evidence>
<dbReference type="GO" id="GO:0016020">
    <property type="term" value="C:membrane"/>
    <property type="evidence" value="ECO:0007669"/>
    <property type="project" value="UniProtKB-SubCell"/>
</dbReference>
<feature type="transmembrane region" description="Helical" evidence="10">
    <location>
        <begin position="5852"/>
        <end position="5873"/>
    </location>
</feature>
<evidence type="ECO:0000256" key="9">
    <source>
        <dbReference type="ARBA" id="ARBA00023157"/>
    </source>
</evidence>
<dbReference type="GO" id="GO:0071277">
    <property type="term" value="P:cellular response to calcium ion"/>
    <property type="evidence" value="ECO:0007669"/>
    <property type="project" value="TreeGrafter"/>
</dbReference>
<feature type="transmembrane region" description="Helical" evidence="10">
    <location>
        <begin position="5885"/>
        <end position="5904"/>
    </location>
</feature>
<evidence type="ECO:0000256" key="6">
    <source>
        <dbReference type="ARBA" id="ARBA00022837"/>
    </source>
</evidence>
<dbReference type="InterPro" id="IPR046338">
    <property type="entry name" value="GAIN_dom_sf"/>
</dbReference>
<name>A0AAJ7T2X8_PETMA</name>
<dbReference type="InterPro" id="IPR009039">
    <property type="entry name" value="EAR"/>
</dbReference>
<dbReference type="GO" id="GO:0010855">
    <property type="term" value="F:adenylate cyclase inhibitor activity"/>
    <property type="evidence" value="ECO:0007669"/>
    <property type="project" value="TreeGrafter"/>
</dbReference>
<dbReference type="Gene3D" id="2.60.40.2030">
    <property type="match status" value="34"/>
</dbReference>
<dbReference type="PROSITE" id="PS50221">
    <property type="entry name" value="GAIN_B"/>
    <property type="match status" value="1"/>
</dbReference>
<evidence type="ECO:0000256" key="7">
    <source>
        <dbReference type="ARBA" id="ARBA00022989"/>
    </source>
</evidence>